<dbReference type="EMBL" id="JACEOL010000025">
    <property type="protein sequence ID" value="MBA4602198.1"/>
    <property type="molecule type" value="Genomic_DNA"/>
</dbReference>
<feature type="domain" description="Nudix hydrolase" evidence="2">
    <location>
        <begin position="47"/>
        <end position="187"/>
    </location>
</feature>
<accession>A0A7W2AR52</accession>
<comment type="similarity">
    <text evidence="1">Belongs to the Nudix hydrolase family.</text>
</comment>
<dbReference type="SUPFAM" id="SSF55811">
    <property type="entry name" value="Nudix"/>
    <property type="match status" value="1"/>
</dbReference>
<comment type="caution">
    <text evidence="3">The sequence shown here is derived from an EMBL/GenBank/DDBJ whole genome shotgun (WGS) entry which is preliminary data.</text>
</comment>
<dbReference type="InterPro" id="IPR000086">
    <property type="entry name" value="NUDIX_hydrolase_dom"/>
</dbReference>
<dbReference type="CDD" id="cd03674">
    <property type="entry name" value="NUDIX_Hydrolase"/>
    <property type="match status" value="1"/>
</dbReference>
<evidence type="ECO:0000313" key="3">
    <source>
        <dbReference type="EMBL" id="MBA4602198.1"/>
    </source>
</evidence>
<dbReference type="GO" id="GO:0016787">
    <property type="term" value="F:hydrolase activity"/>
    <property type="evidence" value="ECO:0007669"/>
    <property type="project" value="UniProtKB-KW"/>
</dbReference>
<sequence>MSIPLSEITQAIAAYSEKFTRSDMQFLQPLLKAMNTSHNITSRSNLPGHVTTSAVIMNGDNRVLHVRHKILNTWLLPGGHCEDADDSLIAASMREAFEETGIQSNCLKLILPANVPIDIDLHDIPENPQKGEPKHWHADVRFAFRLVSAEKVVLQEEEVTDYAWLMLNQMPMRRLAGKLYDFARIKG</sequence>
<reference evidence="3 4" key="1">
    <citation type="submission" date="2020-07" db="EMBL/GenBank/DDBJ databases">
        <title>Thermoactinomyces phylogeny.</title>
        <authorList>
            <person name="Dunlap C."/>
        </authorList>
    </citation>
    <scope>NUCLEOTIDE SEQUENCE [LARGE SCALE GENOMIC DNA]</scope>
    <source>
        <strain evidence="3 4">AMNI-1</strain>
    </source>
</reference>
<dbReference type="InterPro" id="IPR015797">
    <property type="entry name" value="NUDIX_hydrolase-like_dom_sf"/>
</dbReference>
<dbReference type="Gene3D" id="3.90.79.10">
    <property type="entry name" value="Nucleoside Triphosphate Pyrophosphohydrolase"/>
    <property type="match status" value="1"/>
</dbReference>
<dbReference type="AlphaFoldDB" id="A0A7W2AR52"/>
<dbReference type="PANTHER" id="PTHR43736:SF1">
    <property type="entry name" value="DIHYDRONEOPTERIN TRIPHOSPHATE DIPHOSPHATASE"/>
    <property type="match status" value="1"/>
</dbReference>
<organism evidence="3 4">
    <name type="scientific">Thermoactinomyces mirandus</name>
    <dbReference type="NCBI Taxonomy" id="2756294"/>
    <lineage>
        <taxon>Bacteria</taxon>
        <taxon>Bacillati</taxon>
        <taxon>Bacillota</taxon>
        <taxon>Bacilli</taxon>
        <taxon>Bacillales</taxon>
        <taxon>Thermoactinomycetaceae</taxon>
        <taxon>Thermoactinomyces</taxon>
    </lineage>
</organism>
<gene>
    <name evidence="3" type="ORF">H2C83_07685</name>
</gene>
<evidence type="ECO:0000256" key="1">
    <source>
        <dbReference type="ARBA" id="ARBA00005582"/>
    </source>
</evidence>
<evidence type="ECO:0000313" key="4">
    <source>
        <dbReference type="Proteomes" id="UP000538292"/>
    </source>
</evidence>
<dbReference type="Pfam" id="PF00293">
    <property type="entry name" value="NUDIX"/>
    <property type="match status" value="1"/>
</dbReference>
<dbReference type="PROSITE" id="PS51462">
    <property type="entry name" value="NUDIX"/>
    <property type="match status" value="1"/>
</dbReference>
<evidence type="ECO:0000259" key="2">
    <source>
        <dbReference type="PROSITE" id="PS51462"/>
    </source>
</evidence>
<proteinExistence type="inferred from homology"/>
<dbReference type="PANTHER" id="PTHR43736">
    <property type="entry name" value="ADP-RIBOSE PYROPHOSPHATASE"/>
    <property type="match status" value="1"/>
</dbReference>
<protein>
    <submittedName>
        <fullName evidence="3">NUDIX hydrolase</fullName>
    </submittedName>
</protein>
<dbReference type="Proteomes" id="UP000538292">
    <property type="component" value="Unassembled WGS sequence"/>
</dbReference>
<keyword evidence="3" id="KW-0378">Hydrolase</keyword>
<name>A0A7W2AR52_9BACL</name>
<keyword evidence="4" id="KW-1185">Reference proteome</keyword>
<dbReference type="RefSeq" id="WP_181739453.1">
    <property type="nucleotide sequence ID" value="NZ_JACEOL010000025.1"/>
</dbReference>